<dbReference type="Proteomes" id="UP000092321">
    <property type="component" value="Unassembled WGS sequence"/>
</dbReference>
<evidence type="ECO:0000256" key="1">
    <source>
        <dbReference type="SAM" id="MobiDB-lite"/>
    </source>
</evidence>
<evidence type="ECO:0000313" key="3">
    <source>
        <dbReference type="Proteomes" id="UP000092321"/>
    </source>
</evidence>
<reference evidence="3" key="1">
    <citation type="journal article" date="2016" name="Proc. Natl. Acad. Sci. U.S.A.">
        <title>Comparative genomics of biotechnologically important yeasts.</title>
        <authorList>
            <person name="Riley R."/>
            <person name="Haridas S."/>
            <person name="Wolfe K.H."/>
            <person name="Lopes M.R."/>
            <person name="Hittinger C.T."/>
            <person name="Goeker M."/>
            <person name="Salamov A.A."/>
            <person name="Wisecaver J.H."/>
            <person name="Long T.M."/>
            <person name="Calvey C.H."/>
            <person name="Aerts A.L."/>
            <person name="Barry K.W."/>
            <person name="Choi C."/>
            <person name="Clum A."/>
            <person name="Coughlan A.Y."/>
            <person name="Deshpande S."/>
            <person name="Douglass A.P."/>
            <person name="Hanson S.J."/>
            <person name="Klenk H.-P."/>
            <person name="LaButti K.M."/>
            <person name="Lapidus A."/>
            <person name="Lindquist E.A."/>
            <person name="Lipzen A.M."/>
            <person name="Meier-Kolthoff J.P."/>
            <person name="Ohm R.A."/>
            <person name="Otillar R.P."/>
            <person name="Pangilinan J.L."/>
            <person name="Peng Y."/>
            <person name="Rokas A."/>
            <person name="Rosa C.A."/>
            <person name="Scheuner C."/>
            <person name="Sibirny A.A."/>
            <person name="Slot J.C."/>
            <person name="Stielow J.B."/>
            <person name="Sun H."/>
            <person name="Kurtzman C.P."/>
            <person name="Blackwell M."/>
            <person name="Grigoriev I.V."/>
            <person name="Jeffries T.W."/>
        </authorList>
    </citation>
    <scope>NUCLEOTIDE SEQUENCE [LARGE SCALE GENOMIC DNA]</scope>
    <source>
        <strain evidence="3">NRRL Y-1626</strain>
    </source>
</reference>
<feature type="compositionally biased region" description="Polar residues" evidence="1">
    <location>
        <begin position="549"/>
        <end position="579"/>
    </location>
</feature>
<sequence length="994" mass="112331">MTVSEHPLEEEYSSDFQFVRINKNPICLNKNADGEAIVEDVAQLKGRSLLAINSSYLAVALQNKLKLVKLSVFNEFLTTVNNNINDNEEDSDETSNSKFDLGTDLSFDSEIIYITAFKDQFWLGLLNGDIFSITSEENKIEKELILQLGEGEYKLSSDGTYCLKKGKLISLDIPHLTVVDEDVLDFEYKSGMCLAILKKNELIIKRDDNKAKNIKLEEINIQNKEFYFVQILNSNSIQIFFTGLSDESDEENKKPDYQGIESVIIKLGENDDGNLELIESNIIASADAFVESEFQTHAVELQNFLKNYPAITIISSSRSTSVQLLTEVEKDGVKEILAQTATDDQFNIALPMNADSDDTTTKGLALDFWSINTELAATLLQTTISLDVPVLFLLNSELELYCYLFVHLTDYKAGQYNLEESRQIQESRLTIDINTDLVDSNEDQPKVEEINEIPPLDISEDTEEIPPLDKSDNTDDEFEIIEEPKEDTIEQQTQKKEETPKLNIFKSMENIVSKGDAFNKSFSGFGESTSKDSKPFSFGISGENKPNPFDTNNASPFGTNNTSPFANFGLNTNKPSSGLSFADKFKSNSIDTNPAEAKESKDKADSEAASTPNTPGEQNVPNETTNLNTTYNTLGMTEDADDGSWVEVIDETTQQKQEQPNPDNNTNINSLLLEKDSSFATITEAKIEPVNVAEIEEKEVEVKPEIVSAGSQTEKEPRDVDHVSVFADEKLFKPKTLNEAYPYPVIEKLYAVDSEKVFNHKYENTDDAGLVVFGKIINIVENELRALKGNVKVFDKFVSKQSEKTFEKNEFEQLTDVSIHWRLGELKQFNKLLFEEFDSKLLDLTELKQKDGNLTTILSQSFGLKNEINKILENLSIDKEEPHKFTKPTNSEEGLLETNANILSINQFKLNTVEEILKLIKMYIACGKDLTNVEERDLEQYLKENKNFNINQYDDDSYCNNVKNIKPFNYNKKTSLAKRREILSRRENLSNILT</sequence>
<feature type="region of interest" description="Disordered" evidence="1">
    <location>
        <begin position="483"/>
        <end position="502"/>
    </location>
</feature>
<keyword evidence="3" id="KW-1185">Reference proteome</keyword>
<dbReference type="EMBL" id="LXPE01000225">
    <property type="protein sequence ID" value="OBA25133.1"/>
    <property type="molecule type" value="Genomic_DNA"/>
</dbReference>
<feature type="compositionally biased region" description="Basic and acidic residues" evidence="1">
    <location>
        <begin position="483"/>
        <end position="500"/>
    </location>
</feature>
<evidence type="ECO:0000313" key="2">
    <source>
        <dbReference type="EMBL" id="OBA25133.1"/>
    </source>
</evidence>
<accession>A0A1B7T8U2</accession>
<feature type="region of interest" description="Disordered" evidence="1">
    <location>
        <begin position="524"/>
        <end position="630"/>
    </location>
</feature>
<feature type="compositionally biased region" description="Basic and acidic residues" evidence="1">
    <location>
        <begin position="596"/>
        <end position="606"/>
    </location>
</feature>
<name>A0A1B7T8U2_9ASCO</name>
<evidence type="ECO:0008006" key="4">
    <source>
        <dbReference type="Google" id="ProtNLM"/>
    </source>
</evidence>
<organism evidence="2 3">
    <name type="scientific">Hanseniaspora valbyensis NRRL Y-1626</name>
    <dbReference type="NCBI Taxonomy" id="766949"/>
    <lineage>
        <taxon>Eukaryota</taxon>
        <taxon>Fungi</taxon>
        <taxon>Dikarya</taxon>
        <taxon>Ascomycota</taxon>
        <taxon>Saccharomycotina</taxon>
        <taxon>Saccharomycetes</taxon>
        <taxon>Saccharomycodales</taxon>
        <taxon>Saccharomycodaceae</taxon>
        <taxon>Hanseniaspora</taxon>
    </lineage>
</organism>
<gene>
    <name evidence="2" type="ORF">HANVADRAFT_88207</name>
</gene>
<dbReference type="AlphaFoldDB" id="A0A1B7T8U2"/>
<protein>
    <recommendedName>
        <fullName evidence="4">Nucleoporin Nup159/Nup146 N-terminal domain-containing protein</fullName>
    </recommendedName>
</protein>
<feature type="compositionally biased region" description="Polar residues" evidence="1">
    <location>
        <begin position="608"/>
        <end position="621"/>
    </location>
</feature>
<proteinExistence type="predicted"/>
<comment type="caution">
    <text evidence="2">The sequence shown here is derived from an EMBL/GenBank/DDBJ whole genome shotgun (WGS) entry which is preliminary data.</text>
</comment>
<feature type="region of interest" description="Disordered" evidence="1">
    <location>
        <begin position="454"/>
        <end position="474"/>
    </location>
</feature>